<dbReference type="AlphaFoldDB" id="A0A840AN39"/>
<dbReference type="InterPro" id="IPR032609">
    <property type="entry name" value="DUF4893"/>
</dbReference>
<gene>
    <name evidence="2" type="ORF">GGR25_000855</name>
</gene>
<keyword evidence="3" id="KW-1185">Reference proteome</keyword>
<evidence type="ECO:0000313" key="2">
    <source>
        <dbReference type="EMBL" id="MBB3929836.1"/>
    </source>
</evidence>
<comment type="caution">
    <text evidence="2">The sequence shown here is derived from an EMBL/GenBank/DDBJ whole genome shotgun (WGS) entry which is preliminary data.</text>
</comment>
<dbReference type="RefSeq" id="WP_183397451.1">
    <property type="nucleotide sequence ID" value="NZ_JACIDS010000001.1"/>
</dbReference>
<proteinExistence type="predicted"/>
<keyword evidence="1" id="KW-0732">Signal</keyword>
<dbReference type="EMBL" id="JACIDS010000001">
    <property type="protein sequence ID" value="MBB3929836.1"/>
    <property type="molecule type" value="Genomic_DNA"/>
</dbReference>
<evidence type="ECO:0000313" key="3">
    <source>
        <dbReference type="Proteomes" id="UP000553963"/>
    </source>
</evidence>
<evidence type="ECO:0000256" key="1">
    <source>
        <dbReference type="SAM" id="SignalP"/>
    </source>
</evidence>
<dbReference type="Proteomes" id="UP000553963">
    <property type="component" value="Unassembled WGS sequence"/>
</dbReference>
<protein>
    <recommendedName>
        <fullName evidence="4">DUF4893 domain-containing protein</fullName>
    </recommendedName>
</protein>
<accession>A0A840AN39</accession>
<feature type="chain" id="PRO_5033010012" description="DUF4893 domain-containing protein" evidence="1">
    <location>
        <begin position="25"/>
        <end position="197"/>
    </location>
</feature>
<name>A0A840AN39_9HYPH</name>
<evidence type="ECO:0008006" key="4">
    <source>
        <dbReference type="Google" id="ProtNLM"/>
    </source>
</evidence>
<feature type="signal peptide" evidence="1">
    <location>
        <begin position="1"/>
        <end position="24"/>
    </location>
</feature>
<reference evidence="2 3" key="1">
    <citation type="submission" date="2020-08" db="EMBL/GenBank/DDBJ databases">
        <title>Genomic Encyclopedia of Type Strains, Phase IV (KMG-IV): sequencing the most valuable type-strain genomes for metagenomic binning, comparative biology and taxonomic classification.</title>
        <authorList>
            <person name="Goeker M."/>
        </authorList>
    </citation>
    <scope>NUCLEOTIDE SEQUENCE [LARGE SCALE GENOMIC DNA]</scope>
    <source>
        <strain evidence="2 3">DSM 25966</strain>
    </source>
</reference>
<organism evidence="2 3">
    <name type="scientific">Kaistia hirudinis</name>
    <dbReference type="NCBI Taxonomy" id="1293440"/>
    <lineage>
        <taxon>Bacteria</taxon>
        <taxon>Pseudomonadati</taxon>
        <taxon>Pseudomonadota</taxon>
        <taxon>Alphaproteobacteria</taxon>
        <taxon>Hyphomicrobiales</taxon>
        <taxon>Kaistiaceae</taxon>
        <taxon>Kaistia</taxon>
    </lineage>
</organism>
<sequence length="197" mass="21535">MSRRSIALFAAALVAMLAAAPALATGSLAERTLTAADKARLADFGTSRSEAIAEANSGGNPSEVSALDGILSGKPQPILGVDIRGTYRCRTIKLGGTLPLTMYDWFSCRIDEDDLGYRLVKTSGSQRLSGHFIDDSRTRLLYYGAAHYSDEKPKAYGRDADSNQVGYFYKVGPGRYRLELPLPQYESKFDIIELVKR</sequence>
<dbReference type="Pfam" id="PF16233">
    <property type="entry name" value="DUF4893"/>
    <property type="match status" value="1"/>
</dbReference>